<evidence type="ECO:0000313" key="1">
    <source>
        <dbReference type="EMBL" id="SVC24505.1"/>
    </source>
</evidence>
<protein>
    <submittedName>
        <fullName evidence="1">Uncharacterized protein</fullName>
    </submittedName>
</protein>
<sequence length="87" mass="9502">MSPVPSATSPMPHPYGSSQYSIEELAFEEDGPRHAVLMIRGNFMCQQVGTTIPELMGPLHCPFTLRSSAGAVPNFSIDANTLLFSRY</sequence>
<name>A0A382KLQ5_9ZZZZ</name>
<reference evidence="1" key="1">
    <citation type="submission" date="2018-05" db="EMBL/GenBank/DDBJ databases">
        <authorList>
            <person name="Lanie J.A."/>
            <person name="Ng W.-L."/>
            <person name="Kazmierczak K.M."/>
            <person name="Andrzejewski T.M."/>
            <person name="Davidsen T.M."/>
            <person name="Wayne K.J."/>
            <person name="Tettelin H."/>
            <person name="Glass J.I."/>
            <person name="Rusch D."/>
            <person name="Podicherti R."/>
            <person name="Tsui H.-C.T."/>
            <person name="Winkler M.E."/>
        </authorList>
    </citation>
    <scope>NUCLEOTIDE SEQUENCE</scope>
</reference>
<proteinExistence type="predicted"/>
<dbReference type="AlphaFoldDB" id="A0A382KLQ5"/>
<dbReference type="EMBL" id="UINC01081025">
    <property type="protein sequence ID" value="SVC24505.1"/>
    <property type="molecule type" value="Genomic_DNA"/>
</dbReference>
<organism evidence="1">
    <name type="scientific">marine metagenome</name>
    <dbReference type="NCBI Taxonomy" id="408172"/>
    <lineage>
        <taxon>unclassified sequences</taxon>
        <taxon>metagenomes</taxon>
        <taxon>ecological metagenomes</taxon>
    </lineage>
</organism>
<accession>A0A382KLQ5</accession>
<gene>
    <name evidence="1" type="ORF">METZ01_LOCUS277359</name>
</gene>